<dbReference type="Proteomes" id="UP000322214">
    <property type="component" value="Chromosome"/>
</dbReference>
<keyword evidence="1" id="KW-1133">Transmembrane helix</keyword>
<sequence length="169" mass="19163">MNISFAGRRSRGYLMLELIIVMSLTVVILSTSSVWVYKSMRYASEVRLRDSHARNISRISRQLRSDAWRATAITVETKTLSITTADEQTIEYLIDENLVSRKRTGGDKTHHDQFHFAPNAGLKWNRDATGSIAFEVSRDFSNLSASKKRDPSGKLDVQIQIRMPVEGSK</sequence>
<gene>
    <name evidence="2" type="ORF">MFFC18_03640</name>
</gene>
<keyword evidence="1" id="KW-0812">Transmembrane</keyword>
<dbReference type="STRING" id="980251.GCA_001642875_02452"/>
<protein>
    <recommendedName>
        <fullName evidence="4">Prepilin-type N-terminal cleavage/methylation domain-containing protein</fullName>
    </recommendedName>
</protein>
<evidence type="ECO:0000256" key="1">
    <source>
        <dbReference type="SAM" id="Phobius"/>
    </source>
</evidence>
<reference evidence="2 3" key="1">
    <citation type="submission" date="2019-08" db="EMBL/GenBank/DDBJ databases">
        <title>Deep-cultivation of Planctomycetes and their phenomic and genomic characterization uncovers novel biology.</title>
        <authorList>
            <person name="Wiegand S."/>
            <person name="Jogler M."/>
            <person name="Boedeker C."/>
            <person name="Pinto D."/>
            <person name="Vollmers J."/>
            <person name="Rivas-Marin E."/>
            <person name="Kohn T."/>
            <person name="Peeters S.H."/>
            <person name="Heuer A."/>
            <person name="Rast P."/>
            <person name="Oberbeckmann S."/>
            <person name="Bunk B."/>
            <person name="Jeske O."/>
            <person name="Meyerdierks A."/>
            <person name="Storesund J.E."/>
            <person name="Kallscheuer N."/>
            <person name="Luecker S."/>
            <person name="Lage O.M."/>
            <person name="Pohl T."/>
            <person name="Merkel B.J."/>
            <person name="Hornburger P."/>
            <person name="Mueller R.-W."/>
            <person name="Bruemmer F."/>
            <person name="Labrenz M."/>
            <person name="Spormann A.M."/>
            <person name="Op den Camp H."/>
            <person name="Overmann J."/>
            <person name="Amann R."/>
            <person name="Jetten M.S.M."/>
            <person name="Mascher T."/>
            <person name="Medema M.H."/>
            <person name="Devos D.P."/>
            <person name="Kaster A.-K."/>
            <person name="Ovreas L."/>
            <person name="Rohde M."/>
            <person name="Galperin M.Y."/>
            <person name="Jogler C."/>
        </authorList>
    </citation>
    <scope>NUCLEOTIDE SEQUENCE [LARGE SCALE GENOMIC DNA]</scope>
    <source>
        <strain evidence="2 3">FC18</strain>
    </source>
</reference>
<evidence type="ECO:0000313" key="3">
    <source>
        <dbReference type="Proteomes" id="UP000322214"/>
    </source>
</evidence>
<accession>A0A5B9P5R6</accession>
<dbReference type="AlphaFoldDB" id="A0A5B9P5R6"/>
<dbReference type="EMBL" id="CP042912">
    <property type="protein sequence ID" value="QEG20515.1"/>
    <property type="molecule type" value="Genomic_DNA"/>
</dbReference>
<dbReference type="KEGG" id="mff:MFFC18_03640"/>
<organism evidence="2 3">
    <name type="scientific">Mariniblastus fucicola</name>
    <dbReference type="NCBI Taxonomy" id="980251"/>
    <lineage>
        <taxon>Bacteria</taxon>
        <taxon>Pseudomonadati</taxon>
        <taxon>Planctomycetota</taxon>
        <taxon>Planctomycetia</taxon>
        <taxon>Pirellulales</taxon>
        <taxon>Pirellulaceae</taxon>
        <taxon>Mariniblastus</taxon>
    </lineage>
</organism>
<keyword evidence="3" id="KW-1185">Reference proteome</keyword>
<evidence type="ECO:0008006" key="4">
    <source>
        <dbReference type="Google" id="ProtNLM"/>
    </source>
</evidence>
<feature type="transmembrane region" description="Helical" evidence="1">
    <location>
        <begin position="12"/>
        <end position="37"/>
    </location>
</feature>
<proteinExistence type="predicted"/>
<evidence type="ECO:0000313" key="2">
    <source>
        <dbReference type="EMBL" id="QEG20515.1"/>
    </source>
</evidence>
<name>A0A5B9P5R6_9BACT</name>
<dbReference type="RefSeq" id="WP_075084868.1">
    <property type="nucleotide sequence ID" value="NZ_CP042912.1"/>
</dbReference>
<keyword evidence="1" id="KW-0472">Membrane</keyword>